<keyword evidence="8" id="KW-1185">Reference proteome</keyword>
<dbReference type="AlphaFoldDB" id="A0A9Y2NG53"/>
<proteinExistence type="inferred from homology"/>
<evidence type="ECO:0000256" key="1">
    <source>
        <dbReference type="ARBA" id="ARBA00004776"/>
    </source>
</evidence>
<dbReference type="EMBL" id="CP127295">
    <property type="protein sequence ID" value="WIX98322.1"/>
    <property type="molecule type" value="Genomic_DNA"/>
</dbReference>
<comment type="pathway">
    <text evidence="1">Cell wall biogenesis; cell wall polysaccharide biosynthesis.</text>
</comment>
<dbReference type="RefSeq" id="WP_285994807.1">
    <property type="nucleotide sequence ID" value="NZ_CP127295.1"/>
</dbReference>
<keyword evidence="4 7" id="KW-0808">Transferase</keyword>
<dbReference type="Pfam" id="PF13641">
    <property type="entry name" value="Glyco_tranf_2_3"/>
    <property type="match status" value="1"/>
</dbReference>
<evidence type="ECO:0000256" key="2">
    <source>
        <dbReference type="ARBA" id="ARBA00006739"/>
    </source>
</evidence>
<keyword evidence="3 7" id="KW-0328">Glycosyltransferase</keyword>
<dbReference type="InterPro" id="IPR045699">
    <property type="entry name" value="GlfT2_C"/>
</dbReference>
<dbReference type="Pfam" id="PF17994">
    <property type="entry name" value="Glft2_N"/>
    <property type="match status" value="1"/>
</dbReference>
<evidence type="ECO:0000259" key="5">
    <source>
        <dbReference type="Pfam" id="PF17994"/>
    </source>
</evidence>
<gene>
    <name evidence="7" type="ORF">QRX60_30165</name>
</gene>
<dbReference type="SUPFAM" id="SSF53448">
    <property type="entry name" value="Nucleotide-diphospho-sugar transferases"/>
    <property type="match status" value="1"/>
</dbReference>
<evidence type="ECO:0000256" key="4">
    <source>
        <dbReference type="ARBA" id="ARBA00022679"/>
    </source>
</evidence>
<dbReference type="Proteomes" id="UP001239397">
    <property type="component" value="Chromosome"/>
</dbReference>
<feature type="domain" description="Galactofuranosyltransferase-2 C-terminal" evidence="6">
    <location>
        <begin position="423"/>
        <end position="593"/>
    </location>
</feature>
<evidence type="ECO:0000256" key="3">
    <source>
        <dbReference type="ARBA" id="ARBA00022676"/>
    </source>
</evidence>
<organism evidence="7 8">
    <name type="scientific">Amycolatopsis mongoliensis</name>
    <dbReference type="NCBI Taxonomy" id="715475"/>
    <lineage>
        <taxon>Bacteria</taxon>
        <taxon>Bacillati</taxon>
        <taxon>Actinomycetota</taxon>
        <taxon>Actinomycetes</taxon>
        <taxon>Pseudonocardiales</taxon>
        <taxon>Pseudonocardiaceae</taxon>
        <taxon>Amycolatopsis</taxon>
    </lineage>
</organism>
<dbReference type="GO" id="GO:0016757">
    <property type="term" value="F:glycosyltransferase activity"/>
    <property type="evidence" value="ECO:0007669"/>
    <property type="project" value="UniProtKB-KW"/>
</dbReference>
<dbReference type="PANTHER" id="PTHR43179">
    <property type="entry name" value="RHAMNOSYLTRANSFERASE WBBL"/>
    <property type="match status" value="1"/>
</dbReference>
<evidence type="ECO:0000313" key="8">
    <source>
        <dbReference type="Proteomes" id="UP001239397"/>
    </source>
</evidence>
<reference evidence="7 8" key="1">
    <citation type="submission" date="2023-06" db="EMBL/GenBank/DDBJ databases">
        <authorList>
            <person name="Oyuntsetseg B."/>
            <person name="Kim S.B."/>
        </authorList>
    </citation>
    <scope>NUCLEOTIDE SEQUENCE [LARGE SCALE GENOMIC DNA]</scope>
    <source>
        <strain evidence="7 8">4-36</strain>
    </source>
</reference>
<dbReference type="Gene3D" id="3.90.550.60">
    <property type="match status" value="1"/>
</dbReference>
<dbReference type="Pfam" id="PF19320">
    <property type="entry name" value="GlfT2_domain3"/>
    <property type="match status" value="1"/>
</dbReference>
<evidence type="ECO:0000313" key="7">
    <source>
        <dbReference type="EMBL" id="WIX98322.1"/>
    </source>
</evidence>
<comment type="similarity">
    <text evidence="2">Belongs to the glycosyltransferase 2 family.</text>
</comment>
<dbReference type="KEGG" id="amog:QRX60_30165"/>
<protein>
    <submittedName>
        <fullName evidence="7">Glycosyltransferase</fullName>
        <ecNumber evidence="7">2.4.-.-</ecNumber>
    </submittedName>
</protein>
<evidence type="ECO:0000259" key="6">
    <source>
        <dbReference type="Pfam" id="PF19320"/>
    </source>
</evidence>
<dbReference type="InterPro" id="IPR040492">
    <property type="entry name" value="GlfT2_N"/>
</dbReference>
<dbReference type="InterPro" id="IPR029044">
    <property type="entry name" value="Nucleotide-diphossugar_trans"/>
</dbReference>
<name>A0A9Y2NG53_9PSEU</name>
<accession>A0A9Y2NG53</accession>
<dbReference type="EC" id="2.4.-.-" evidence="7"/>
<sequence length="597" mass="65854">MQRTLFAPLRDVQPESLYHAVERGAAVAGRTRAVLEPHTTVTTNTYFGRFPASHWQRWTHVDRVTVQAEVRGAGRIRLVASDSAGEERTVGSVRISADEGQPIELDAALDRFVDGGALWLELATEADRLTVADVRWRVGVPGTGRPVQLVICTFNRVDDCLETLAAVAADEECLATLDSVHVIDQGDDPVDSRSGFTPVRAALGAKLRYLRQPNLGGAGGFTRGLYETGIARTGSVDDRPHVVLMDDDIVLEPDTVCRMTGFADLTARPVIVGGQMLHLFHPETLHVSAEHADLARLRAGRPAPGSVHDADVTTTHQDLRVDAGYNAWWSCLIPPQVTADIGYPLPVFFQWDDIEYGLRARAAGYPTVTLPGAGVWHADFAWKDWDDWPRYFSFRNALIVSALHGDFPSWGTGFRLFTELCHALTAMRYGLAFTLIMAVEDFLRGPGCLADGGVEAAATIRKARAQYAETVLHPAYGAPDVEIAVPEPAPSRPGLVLVKRLVWHLVGRSRGPAAISATDDHWWHASLFDMVVATDPSQTGVKVRNRDRAAMRQLTRSGLRVLWRLVRHRRRVRHMYRSAMPELTGRANWARLFGIAD</sequence>
<feature type="domain" description="Galactofuranosyltransferase GlfT2 N-terminal" evidence="5">
    <location>
        <begin position="23"/>
        <end position="136"/>
    </location>
</feature>
<dbReference type="PANTHER" id="PTHR43179:SF12">
    <property type="entry name" value="GALACTOFURANOSYLTRANSFERASE GLFT2"/>
    <property type="match status" value="1"/>
</dbReference>